<keyword evidence="2" id="KW-1185">Reference proteome</keyword>
<dbReference type="RefSeq" id="WP_169968415.1">
    <property type="nucleotide sequence ID" value="NZ_JABDSR010000003.1"/>
</dbReference>
<sequence>MKVYYDSNLVFDLPTTYDLEERLSLINCLLSDYEDKFKLNYEKDDVHDKKIYRVLDKFAYYLCTYKTYQENGKALYKDSEIIRKGRESVIKQKEVPLFHFYK</sequence>
<comment type="caution">
    <text evidence="1">The sequence shown here is derived from an EMBL/GenBank/DDBJ whole genome shotgun (WGS) entry which is preliminary data.</text>
</comment>
<dbReference type="EMBL" id="JABDSR010000003">
    <property type="protein sequence ID" value="NMW84695.1"/>
    <property type="molecule type" value="Genomic_DNA"/>
</dbReference>
<organism evidence="1 2">
    <name type="scientific">Peptoniphilus faecalis</name>
    <dbReference type="NCBI Taxonomy" id="2731255"/>
    <lineage>
        <taxon>Bacteria</taxon>
        <taxon>Bacillati</taxon>
        <taxon>Bacillota</taxon>
        <taxon>Tissierellia</taxon>
        <taxon>Tissierellales</taxon>
        <taxon>Peptoniphilaceae</taxon>
        <taxon>Peptoniphilus</taxon>
    </lineage>
</organism>
<protein>
    <submittedName>
        <fullName evidence="1">Uncharacterized protein</fullName>
    </submittedName>
</protein>
<reference evidence="1" key="1">
    <citation type="submission" date="2020-04" db="EMBL/GenBank/DDBJ databases">
        <title>Peptoniphilus sp. nov. isolated from swine feces.</title>
        <authorList>
            <person name="Ryu S.W."/>
        </authorList>
    </citation>
    <scope>NUCLEOTIDE SEQUENCE [LARGE SCALE GENOMIC DNA]</scope>
    <source>
        <strain evidence="1">AGMB00490</strain>
    </source>
</reference>
<gene>
    <name evidence="1" type="ORF">HKO22_02915</name>
</gene>
<name>A0A848RFB0_9FIRM</name>
<proteinExistence type="predicted"/>
<evidence type="ECO:0000313" key="1">
    <source>
        <dbReference type="EMBL" id="NMW84695.1"/>
    </source>
</evidence>
<accession>A0A848RFB0</accession>
<dbReference type="Proteomes" id="UP000568273">
    <property type="component" value="Unassembled WGS sequence"/>
</dbReference>
<evidence type="ECO:0000313" key="2">
    <source>
        <dbReference type="Proteomes" id="UP000568273"/>
    </source>
</evidence>
<dbReference type="AlphaFoldDB" id="A0A848RFB0"/>